<dbReference type="Proteomes" id="UP000030780">
    <property type="component" value="Unassembled WGS sequence"/>
</dbReference>
<dbReference type="InterPro" id="IPR035999">
    <property type="entry name" value="Sec7_dom_sf"/>
</dbReference>
<sequence>MSQKNTPSPLPDPSSKLSLLVETLESIHYRSKDDIVYQASKVFLESTSSLEDPLLVLSPLNQNLFVQLLDAIFKSKDRNKLLSIFVPLITPDLMTSETLSLVCSSMLSILPFSSTGKDSLLPIVLTSFTNLSRCRLHDEVYSLLISSLFDLHVILLPNAPEAQRVKDLIQTFIDVSPQTPMYSNGVPPVVTLLTTSAKYSTDDWCLPDAVHVKSDNKYMTSVNFSSRIRSDIEKHREEKMKFVKTLSNENQKYFNSRAHAHAVKSILLIFTIADHHILQQYDDWKKPLIDCLIANGFTTEPQKYIPTLKIFIEVMSSPTLHVKGLSVIFERLYLFILNSSLSTPQQKQLTLEMLVSLTEKQECIISMFQLYDCSIAAPNVIRSLVKTLSDVVYGKIKSMEKFVSKQFDTDNRMRALKCILNIIDNISTIQINYSPLPSTIEQRMERKVLLENGFPLFANNPKDGRMERKVLLENGFPLFANNPKDGVEYFISNKFCENSSRSIADFLLSTQGLDKRRVTEYISNLGNDGNDALNNLIKEIDFSGERFDDALQRMFWMFCAPREVQLVDNIIERFSVRYAECNAALNMTPEQIYLLATSVMCVALDTKTKRITFKEFSEMLGNAGNIDIKGLFQRATSGSFALAECLTGIGPNTVNDLEVKERVLRTLSGIDANMIRIYQTKEEGKLENSIDVIKAFIKSTLISCTDICRYLFFNEETGDFVENSLRGMQKLIHITAYCGMAECDDLTSDISLWTMLLSPEEMSPKHVLAIRYIINICKEEGPLLKNAWLSCLKVISHLDNLGLMPKPYGDVSEIKVMPKPQHPIYYPEYLGIFTFVNNDLRVANKKFDQKTLTTLKQLLQKHLSVINDIFIKEAVAPNENFLCFLNSLKTVIMTEINTLSPQYFLFNILIQILLMIVGREQNVINQALIIACDIYVKAGLHPHHILAKQAVKALGLLQSKFPQNDIILNSLMIVMADSAVPPVRDAIIETIESILDDYKPSQKMNWKAIINILNLAAVDSSPNVIIRGFSSFRLLTIKTFDDETQYLITKGLQLYSKKCSNEKMARDLVALANSYLQEKKQLTEVMYIWGGIIGSKYVECAVEAMKYLLIQLENNNSEMTWNVVYTQIVPLVYSNIEKKDKEWITTVGMTFALNLSSFIANKKVPIRYIEVVLMICHMFCCSPLQFGISVSGLLVQDIVEVVSHHDNCYDGFKLIMELVHSHIAAVVLKKVNLRVKTPKGNKEMIGVIKCSTCNKEFSSHLSFLCPYCKEHYYCSLECQKKKETKHLPQPIINHYETFQPTDNKTLLTCDLKIFIVLKEMVHDIASHEKSDEMLQSLQSVIDEYSSVYSDIEKTTYMECFGLAVDAAVDCFVSLAIESSQFTMINLLFKMTDKIISIVCDKLLQEHTTIVCFISFFFN</sequence>
<dbReference type="EMBL" id="KB637127">
    <property type="protein sequence ID" value="EMS17696.1"/>
    <property type="molecule type" value="Genomic_DNA"/>
</dbReference>
<evidence type="ECO:0000259" key="1">
    <source>
        <dbReference type="PROSITE" id="PS50190"/>
    </source>
</evidence>
<dbReference type="GO" id="GO:0005737">
    <property type="term" value="C:cytoplasm"/>
    <property type="evidence" value="ECO:0007669"/>
    <property type="project" value="UniProtKB-ARBA"/>
</dbReference>
<reference evidence="2 3" key="1">
    <citation type="submission" date="2013-01" db="EMBL/GenBank/DDBJ databases">
        <authorList>
            <person name="Inman J."/>
            <person name="Zafar N."/>
            <person name="Lorenzi H."/>
            <person name="Caler E."/>
        </authorList>
    </citation>
    <scope>NUCLEOTIDE SEQUENCE [LARGE SCALE GENOMIC DNA]</scope>
    <source>
        <strain evidence="2 3">HM-3:IMSS</strain>
    </source>
</reference>
<dbReference type="SMART" id="SM00222">
    <property type="entry name" value="Sec7"/>
    <property type="match status" value="1"/>
</dbReference>
<dbReference type="GO" id="GO:0005085">
    <property type="term" value="F:guanyl-nucleotide exchange factor activity"/>
    <property type="evidence" value="ECO:0007669"/>
    <property type="project" value="InterPro"/>
</dbReference>
<dbReference type="InterPro" id="IPR032691">
    <property type="entry name" value="Mon2/Sec7/BIG1-like_HUS"/>
</dbReference>
<dbReference type="InterPro" id="IPR023394">
    <property type="entry name" value="Sec7_C_sf"/>
</dbReference>
<dbReference type="Gene3D" id="1.10.220.20">
    <property type="match status" value="1"/>
</dbReference>
<organism evidence="2 3">
    <name type="scientific">Entamoeba histolytica HM-3:IMSS</name>
    <dbReference type="NCBI Taxonomy" id="885315"/>
    <lineage>
        <taxon>Eukaryota</taxon>
        <taxon>Amoebozoa</taxon>
        <taxon>Evosea</taxon>
        <taxon>Archamoebae</taxon>
        <taxon>Mastigamoebida</taxon>
        <taxon>Entamoebidae</taxon>
        <taxon>Entamoeba</taxon>
    </lineage>
</organism>
<dbReference type="GO" id="GO:0012505">
    <property type="term" value="C:endomembrane system"/>
    <property type="evidence" value="ECO:0007669"/>
    <property type="project" value="UniProtKB-ARBA"/>
</dbReference>
<dbReference type="PANTHER" id="PTHR10663:SF388">
    <property type="entry name" value="GOLGI-SPECIFIC BREFELDIN A-RESISTANCE GUANINE NUCLEOTIDE EXCHANGE FACTOR 1"/>
    <property type="match status" value="1"/>
</dbReference>
<dbReference type="GO" id="GO:0032012">
    <property type="term" value="P:regulation of ARF protein signal transduction"/>
    <property type="evidence" value="ECO:0007669"/>
    <property type="project" value="InterPro"/>
</dbReference>
<dbReference type="PROSITE" id="PS50190">
    <property type="entry name" value="SEC7"/>
    <property type="match status" value="1"/>
</dbReference>
<protein>
    <submittedName>
        <fullName evidence="2">Sec7 domain containing protein</fullName>
    </submittedName>
</protein>
<dbReference type="Pfam" id="PF01369">
    <property type="entry name" value="Sec7"/>
    <property type="match status" value="1"/>
</dbReference>
<dbReference type="PANTHER" id="PTHR10663">
    <property type="entry name" value="GUANYL-NUCLEOTIDE EXCHANGE FACTOR"/>
    <property type="match status" value="1"/>
</dbReference>
<dbReference type="SUPFAM" id="SSF48371">
    <property type="entry name" value="ARM repeat"/>
    <property type="match status" value="1"/>
</dbReference>
<name>M7WI87_ENTHI</name>
<dbReference type="GO" id="GO:0016192">
    <property type="term" value="P:vesicle-mediated transport"/>
    <property type="evidence" value="ECO:0007669"/>
    <property type="project" value="UniProtKB-ARBA"/>
</dbReference>
<evidence type="ECO:0000313" key="2">
    <source>
        <dbReference type="EMBL" id="EMS17696.1"/>
    </source>
</evidence>
<gene>
    <name evidence="2" type="ORF">KM1_040270</name>
</gene>
<dbReference type="OrthoDB" id="430364at2759"/>
<feature type="domain" description="SEC7" evidence="1">
    <location>
        <begin position="461"/>
        <end position="696"/>
    </location>
</feature>
<accession>M7WI87</accession>
<dbReference type="InterPro" id="IPR000904">
    <property type="entry name" value="Sec7_dom"/>
</dbReference>
<proteinExistence type="predicted"/>
<dbReference type="Gene3D" id="1.10.1000.11">
    <property type="entry name" value="Arf Nucleotide-binding Site Opener,domain 2"/>
    <property type="match status" value="1"/>
</dbReference>
<dbReference type="Pfam" id="PF12783">
    <property type="entry name" value="Sec7-like_HUS"/>
    <property type="match status" value="1"/>
</dbReference>
<evidence type="ECO:0000313" key="3">
    <source>
        <dbReference type="Proteomes" id="UP000030780"/>
    </source>
</evidence>
<dbReference type="InterPro" id="IPR016024">
    <property type="entry name" value="ARM-type_fold"/>
</dbReference>
<dbReference type="VEuPathDB" id="AmoebaDB:KM1_040270"/>
<dbReference type="SUPFAM" id="SSF48425">
    <property type="entry name" value="Sec7 domain"/>
    <property type="match status" value="1"/>
</dbReference>